<evidence type="ECO:0000313" key="2">
    <source>
        <dbReference type="Proteomes" id="UP000008065"/>
    </source>
</evidence>
<name>F8MMF1_NEUT8</name>
<proteinExistence type="predicted"/>
<keyword evidence="2" id="KW-1185">Reference proteome</keyword>
<dbReference type="HOGENOM" id="CLU_2705431_0_0_1"/>
<dbReference type="GeneID" id="20823167"/>
<dbReference type="AlphaFoldDB" id="F8MMF1"/>
<dbReference type="RefSeq" id="XP_009850913.1">
    <property type="nucleotide sequence ID" value="XM_009852611.1"/>
</dbReference>
<accession>F8MMF1</accession>
<dbReference type="KEGG" id="nte:NEUTE1DRAFT116953"/>
<gene>
    <name evidence="1" type="ORF">NEUTE1DRAFT_116953</name>
</gene>
<protein>
    <submittedName>
        <fullName evidence="1">Uncharacterized protein</fullName>
    </submittedName>
</protein>
<reference evidence="2" key="1">
    <citation type="journal article" date="2011" name="Genetics">
        <title>Massive changes in genome architecture accompany the transition to self-fertility in the filamentous fungus Neurospora tetrasperma.</title>
        <authorList>
            <person name="Ellison C.E."/>
            <person name="Stajich J.E."/>
            <person name="Jacobson D.J."/>
            <person name="Natvig D.O."/>
            <person name="Lapidus A."/>
            <person name="Foster B."/>
            <person name="Aerts A."/>
            <person name="Riley R."/>
            <person name="Lindquist E.A."/>
            <person name="Grigoriev I.V."/>
            <person name="Taylor J.W."/>
        </authorList>
    </citation>
    <scope>NUCLEOTIDE SEQUENCE [LARGE SCALE GENOMIC DNA]</scope>
    <source>
        <strain evidence="2">FGSC 2508 / P0657</strain>
    </source>
</reference>
<evidence type="ECO:0000313" key="1">
    <source>
        <dbReference type="EMBL" id="EGO57825.1"/>
    </source>
</evidence>
<dbReference type="Proteomes" id="UP000008065">
    <property type="component" value="Unassembled WGS sequence"/>
</dbReference>
<organism evidence="1 2">
    <name type="scientific">Neurospora tetrasperma (strain FGSC 2508 / ATCC MYA-4615 / P0657)</name>
    <dbReference type="NCBI Taxonomy" id="510951"/>
    <lineage>
        <taxon>Eukaryota</taxon>
        <taxon>Fungi</taxon>
        <taxon>Dikarya</taxon>
        <taxon>Ascomycota</taxon>
        <taxon>Pezizomycotina</taxon>
        <taxon>Sordariomycetes</taxon>
        <taxon>Sordariomycetidae</taxon>
        <taxon>Sordariales</taxon>
        <taxon>Sordariaceae</taxon>
        <taxon>Neurospora</taxon>
    </lineage>
</organism>
<dbReference type="VEuPathDB" id="FungiDB:NEUTE1DRAFT_116953"/>
<sequence length="73" mass="8180">MNDGRAVIWHPTATGRTHLPRNSNWFSCRLRHSVPPCTYLLTRPCFATSLPFVVRAAPSIQLNNTRHPSLALG</sequence>
<dbReference type="EMBL" id="GL891304">
    <property type="protein sequence ID" value="EGO57825.1"/>
    <property type="molecule type" value="Genomic_DNA"/>
</dbReference>